<dbReference type="Gene3D" id="3.90.1720.10">
    <property type="entry name" value="endopeptidase domain like (from Nostoc punctiforme)"/>
    <property type="match status" value="1"/>
</dbReference>
<proteinExistence type="predicted"/>
<evidence type="ECO:0000313" key="1">
    <source>
        <dbReference type="EMBL" id="MZL69067.1"/>
    </source>
</evidence>
<dbReference type="Proteomes" id="UP000184089">
    <property type="component" value="Unassembled WGS sequence"/>
</dbReference>
<dbReference type="EMBL" id="FQVY01000002">
    <property type="protein sequence ID" value="SHG11081.1"/>
    <property type="molecule type" value="Genomic_DNA"/>
</dbReference>
<dbReference type="EMBL" id="WWVX01000002">
    <property type="protein sequence ID" value="MZL69067.1"/>
    <property type="molecule type" value="Genomic_DNA"/>
</dbReference>
<reference evidence="2" key="2">
    <citation type="submission" date="2016-11" db="EMBL/GenBank/DDBJ databases">
        <authorList>
            <person name="Varghese N."/>
            <person name="Submissions S."/>
        </authorList>
    </citation>
    <scope>NUCLEOTIDE SEQUENCE</scope>
    <source>
        <strain evidence="2">DSM 4029</strain>
    </source>
</reference>
<organism evidence="2 3">
    <name type="scientific">Bittarella massiliensis</name>
    <name type="common">ex Durand et al. 2017</name>
    <dbReference type="NCBI Taxonomy" id="1720313"/>
    <lineage>
        <taxon>Bacteria</taxon>
        <taxon>Bacillati</taxon>
        <taxon>Bacillota</taxon>
        <taxon>Clostridia</taxon>
        <taxon>Eubacteriales</taxon>
        <taxon>Oscillospiraceae</taxon>
        <taxon>Bittarella (ex Durand et al. 2017)</taxon>
    </lineage>
</organism>
<dbReference type="SUPFAM" id="SSF54001">
    <property type="entry name" value="Cysteine proteinases"/>
    <property type="match status" value="1"/>
</dbReference>
<name>A0AAQ1MDJ6_9FIRM</name>
<evidence type="ECO:0000313" key="2">
    <source>
        <dbReference type="EMBL" id="SHG11081.1"/>
    </source>
</evidence>
<evidence type="ECO:0000313" key="4">
    <source>
        <dbReference type="Proteomes" id="UP000474718"/>
    </source>
</evidence>
<sequence>MSVDLVPAVAYPARPTLPSGQAPAGRRHIYLVFTHTGTRFSKVLKMVTRGEYTHVSIAMDASLDRLYSFGRNSIKERPWEAGFVCEQKDGGVYRELPGTRCIVYQLEVSEEQYRRAQGIIDLFLRHQSVFKYNYPGLFFMSIGWAKQCKRRFVCSQFVAYVLENSGTMRFHKDFSLMRPTDLKGLLYAPVYTGMLRSYSAAHAL</sequence>
<dbReference type="AlphaFoldDB" id="A0AAQ1MDJ6"/>
<dbReference type="RefSeq" id="WP_143161603.1">
    <property type="nucleotide sequence ID" value="NZ_FQVY01000002.1"/>
</dbReference>
<dbReference type="Proteomes" id="UP000474718">
    <property type="component" value="Unassembled WGS sequence"/>
</dbReference>
<accession>A0AAQ1MDJ6</accession>
<gene>
    <name evidence="1" type="ORF">GT747_04690</name>
    <name evidence="2" type="ORF">SAMN05444424_1510</name>
</gene>
<reference evidence="1 4" key="3">
    <citation type="journal article" date="2019" name="Nat. Med.">
        <title>A library of human gut bacterial isolates paired with longitudinal multiomics data enables mechanistic microbiome research.</title>
        <authorList>
            <person name="Poyet M."/>
            <person name="Groussin M."/>
            <person name="Gibbons S.M."/>
            <person name="Avila-Pacheco J."/>
            <person name="Jiang X."/>
            <person name="Kearney S.M."/>
            <person name="Perrotta A.R."/>
            <person name="Berdy B."/>
            <person name="Zhao S."/>
            <person name="Lieberman T.D."/>
            <person name="Swanson P.K."/>
            <person name="Smith M."/>
            <person name="Roesemann S."/>
            <person name="Alexander J.E."/>
            <person name="Rich S.A."/>
            <person name="Livny J."/>
            <person name="Vlamakis H."/>
            <person name="Clish C."/>
            <person name="Bullock K."/>
            <person name="Deik A."/>
            <person name="Scott J."/>
            <person name="Pierce K.A."/>
            <person name="Xavier R.J."/>
            <person name="Alm E.J."/>
        </authorList>
    </citation>
    <scope>NUCLEOTIDE SEQUENCE [LARGE SCALE GENOMIC DNA]</scope>
    <source>
        <strain evidence="1 4">BIOML-A2</strain>
    </source>
</reference>
<evidence type="ECO:0000313" key="3">
    <source>
        <dbReference type="Proteomes" id="UP000184089"/>
    </source>
</evidence>
<keyword evidence="4" id="KW-1185">Reference proteome</keyword>
<protein>
    <submittedName>
        <fullName evidence="2">Uncharacterized protein</fullName>
    </submittedName>
</protein>
<dbReference type="InterPro" id="IPR038765">
    <property type="entry name" value="Papain-like_cys_pep_sf"/>
</dbReference>
<comment type="caution">
    <text evidence="2">The sequence shown here is derived from an EMBL/GenBank/DDBJ whole genome shotgun (WGS) entry which is preliminary data.</text>
</comment>
<reference evidence="3" key="1">
    <citation type="submission" date="2016-11" db="EMBL/GenBank/DDBJ databases">
        <authorList>
            <person name="Jaros S."/>
            <person name="Januszkiewicz K."/>
            <person name="Wedrychowicz H."/>
        </authorList>
    </citation>
    <scope>NUCLEOTIDE SEQUENCE [LARGE SCALE GENOMIC DNA]</scope>
    <source>
        <strain evidence="3">DSM 4029</strain>
    </source>
</reference>